<keyword evidence="4" id="KW-0143">Chaperone</keyword>
<evidence type="ECO:0000313" key="6">
    <source>
        <dbReference type="EMBL" id="GEP29308.1"/>
    </source>
</evidence>
<accession>A0A512L499</accession>
<dbReference type="GO" id="GO:0044781">
    <property type="term" value="P:bacterial-type flagellum organization"/>
    <property type="evidence" value="ECO:0007669"/>
    <property type="project" value="UniProtKB-KW"/>
</dbReference>
<dbReference type="AlphaFoldDB" id="A0A512L499"/>
<dbReference type="RefSeq" id="WP_198415422.1">
    <property type="nucleotide sequence ID" value="NZ_AP021884.1"/>
</dbReference>
<keyword evidence="2" id="KW-0963">Cytoplasm</keyword>
<comment type="subcellular location">
    <subcellularLocation>
        <location evidence="1">Cytoplasm</location>
        <location evidence="1">Cytosol</location>
    </subcellularLocation>
</comment>
<sequence length="112" mass="12638">MMNSEEIISLYESVADITEQMLAAARSSNWERLAALESRCASHVRTLEKGEPRLALTAVMRERKLTIIQKILADDREIRNITEPWMAQLSSLLSNASTERKLSMAYGRNQAG</sequence>
<evidence type="ECO:0000256" key="1">
    <source>
        <dbReference type="ARBA" id="ARBA00004514"/>
    </source>
</evidence>
<name>A0A512L499_9PROT</name>
<evidence type="ECO:0000256" key="3">
    <source>
        <dbReference type="ARBA" id="ARBA00022795"/>
    </source>
</evidence>
<evidence type="ECO:0000256" key="5">
    <source>
        <dbReference type="ARBA" id="ARBA00093797"/>
    </source>
</evidence>
<reference evidence="6 7" key="1">
    <citation type="submission" date="2019-07" db="EMBL/GenBank/DDBJ databases">
        <title>Whole genome shotgun sequence of Thiobacillus plumbophilus NBRC 107929.</title>
        <authorList>
            <person name="Hosoyama A."/>
            <person name="Uohara A."/>
            <person name="Ohji S."/>
            <person name="Ichikawa N."/>
        </authorList>
    </citation>
    <scope>NUCLEOTIDE SEQUENCE [LARGE SCALE GENOMIC DNA]</scope>
    <source>
        <strain evidence="6 7">NBRC 107929</strain>
    </source>
</reference>
<proteinExistence type="predicted"/>
<evidence type="ECO:0000256" key="2">
    <source>
        <dbReference type="ARBA" id="ARBA00022490"/>
    </source>
</evidence>
<evidence type="ECO:0000256" key="4">
    <source>
        <dbReference type="ARBA" id="ARBA00023186"/>
    </source>
</evidence>
<keyword evidence="7" id="KW-1185">Reference proteome</keyword>
<protein>
    <recommendedName>
        <fullName evidence="5">Flagellar protein FliT</fullName>
    </recommendedName>
</protein>
<dbReference type="EMBL" id="BKAD01000004">
    <property type="protein sequence ID" value="GEP29308.1"/>
    <property type="molecule type" value="Genomic_DNA"/>
</dbReference>
<dbReference type="Pfam" id="PF05400">
    <property type="entry name" value="FliT"/>
    <property type="match status" value="1"/>
</dbReference>
<dbReference type="InterPro" id="IPR008622">
    <property type="entry name" value="FliT"/>
</dbReference>
<organism evidence="6 7">
    <name type="scientific">Sulfuriferula plumbiphila</name>
    <dbReference type="NCBI Taxonomy" id="171865"/>
    <lineage>
        <taxon>Bacteria</taxon>
        <taxon>Pseudomonadati</taxon>
        <taxon>Pseudomonadota</taxon>
        <taxon>Betaproteobacteria</taxon>
        <taxon>Nitrosomonadales</taxon>
        <taxon>Sulfuricellaceae</taxon>
        <taxon>Sulfuriferula</taxon>
    </lineage>
</organism>
<dbReference type="Gene3D" id="1.20.58.380">
    <property type="entry name" value="Flagellar protein flit"/>
    <property type="match status" value="1"/>
</dbReference>
<dbReference type="Proteomes" id="UP000321337">
    <property type="component" value="Unassembled WGS sequence"/>
</dbReference>
<keyword evidence="3" id="KW-1005">Bacterial flagellum biogenesis</keyword>
<evidence type="ECO:0000313" key="7">
    <source>
        <dbReference type="Proteomes" id="UP000321337"/>
    </source>
</evidence>
<gene>
    <name evidence="6" type="ORF">TPL01_04460</name>
</gene>
<comment type="caution">
    <text evidence="6">The sequence shown here is derived from an EMBL/GenBank/DDBJ whole genome shotgun (WGS) entry which is preliminary data.</text>
</comment>